<sequence length="265" mass="30210">MLERKEEKRRRRIEKYYQRNGNAKLSQRDKDTAKQERRERIKESRYNRKYERCMTEDARERKMRRENSRRDFPTGGGVNKREGPAPPPPDKSDRAAVMLIYTDSSPEPTPPSPIVHLEFNVSTMVGLHGGKVNEGRDRGSTFTGGGGEGGEFGIGILFPASCASPLSIKLPQLKKTRGTPDDKIQLTTQFTLSERSPIITLELRFSMESREVALTHRADIPDRRNFTSGPLIPPDLTPIETAWASSVHYATTIMSHWIVRRTMER</sequence>
<comment type="caution">
    <text evidence="2">The sequence shown here is derived from an EMBL/GenBank/DDBJ whole genome shotgun (WGS) entry which is preliminary data.</text>
</comment>
<protein>
    <submittedName>
        <fullName evidence="2">Uncharacterized protein</fullName>
    </submittedName>
</protein>
<organism evidence="2 3">
    <name type="scientific">Tenebrio molitor</name>
    <name type="common">Yellow mealworm beetle</name>
    <dbReference type="NCBI Taxonomy" id="7067"/>
    <lineage>
        <taxon>Eukaryota</taxon>
        <taxon>Metazoa</taxon>
        <taxon>Ecdysozoa</taxon>
        <taxon>Arthropoda</taxon>
        <taxon>Hexapoda</taxon>
        <taxon>Insecta</taxon>
        <taxon>Pterygota</taxon>
        <taxon>Neoptera</taxon>
        <taxon>Endopterygota</taxon>
        <taxon>Coleoptera</taxon>
        <taxon>Polyphaga</taxon>
        <taxon>Cucujiformia</taxon>
        <taxon>Tenebrionidae</taxon>
        <taxon>Tenebrio</taxon>
    </lineage>
</organism>
<feature type="compositionally biased region" description="Basic and acidic residues" evidence="1">
    <location>
        <begin position="26"/>
        <end position="72"/>
    </location>
</feature>
<accession>A0A8J6HE64</accession>
<feature type="region of interest" description="Disordered" evidence="1">
    <location>
        <begin position="1"/>
        <end position="93"/>
    </location>
</feature>
<dbReference type="AlphaFoldDB" id="A0A8J6HE64"/>
<dbReference type="EMBL" id="JABDTM020025962">
    <property type="protein sequence ID" value="KAH0812546.1"/>
    <property type="molecule type" value="Genomic_DNA"/>
</dbReference>
<proteinExistence type="predicted"/>
<keyword evidence="3" id="KW-1185">Reference proteome</keyword>
<gene>
    <name evidence="2" type="ORF">GEV33_010243</name>
</gene>
<name>A0A8J6HE64_TENMO</name>
<reference evidence="2" key="1">
    <citation type="journal article" date="2020" name="J Insects Food Feed">
        <title>The yellow mealworm (Tenebrio molitor) genome: a resource for the emerging insects as food and feed industry.</title>
        <authorList>
            <person name="Eriksson T."/>
            <person name="Andere A."/>
            <person name="Kelstrup H."/>
            <person name="Emery V."/>
            <person name="Picard C."/>
        </authorList>
    </citation>
    <scope>NUCLEOTIDE SEQUENCE</scope>
    <source>
        <strain evidence="2">Stoneville</strain>
        <tissue evidence="2">Whole head</tissue>
    </source>
</reference>
<evidence type="ECO:0000313" key="2">
    <source>
        <dbReference type="EMBL" id="KAH0812546.1"/>
    </source>
</evidence>
<reference evidence="2" key="2">
    <citation type="submission" date="2021-08" db="EMBL/GenBank/DDBJ databases">
        <authorList>
            <person name="Eriksson T."/>
        </authorList>
    </citation>
    <scope>NUCLEOTIDE SEQUENCE</scope>
    <source>
        <strain evidence="2">Stoneville</strain>
        <tissue evidence="2">Whole head</tissue>
    </source>
</reference>
<evidence type="ECO:0000256" key="1">
    <source>
        <dbReference type="SAM" id="MobiDB-lite"/>
    </source>
</evidence>
<evidence type="ECO:0000313" key="3">
    <source>
        <dbReference type="Proteomes" id="UP000719412"/>
    </source>
</evidence>
<dbReference type="Proteomes" id="UP000719412">
    <property type="component" value="Unassembled WGS sequence"/>
</dbReference>